<evidence type="ECO:0000256" key="1">
    <source>
        <dbReference type="ARBA" id="ARBA00007125"/>
    </source>
</evidence>
<dbReference type="STRING" id="1220589.CD32_14550"/>
<dbReference type="PANTHER" id="PTHR30005">
    <property type="entry name" value="EXOPOLYPHOSPHATASE"/>
    <property type="match status" value="1"/>
</dbReference>
<evidence type="ECO:0000313" key="4">
    <source>
        <dbReference type="EMBL" id="KGR83911.1"/>
    </source>
</evidence>
<dbReference type="CDD" id="cd24052">
    <property type="entry name" value="ASKHA_NBD_HpPPX-GppA-like"/>
    <property type="match status" value="1"/>
</dbReference>
<evidence type="ECO:0000259" key="2">
    <source>
        <dbReference type="Pfam" id="PF02541"/>
    </source>
</evidence>
<proteinExistence type="inferred from homology"/>
<dbReference type="SUPFAM" id="SSF109604">
    <property type="entry name" value="HD-domain/PDEase-like"/>
    <property type="match status" value="1"/>
</dbReference>
<sequence length="515" mass="58980">MNRLKTAIIDIGSNTIRLVLYKYDKKEGLHEFGNIKTVARLRTYLLPSGEMSEEGIRLLSQTLLSFKQILADYEVTNILAAATAAIRQAINKDEIVERMKKETGIELDILSEEEEAYFGFLAVVNSMDTPSAVTIDIGGGSTEITLFKNKKLQKTYSFPFGTVSLKQKFVGGSVINEEERQALHAYVREQFETLGWIREVGLPIIAIGGSARNVAQIHQQQIDYPISGVHHYEMHKPDLLALKRNLGKMTFEQLKQLDGLSTDRADIIVPALEVFTTLMDVVGTDSFQLSKKGLREGLIINKVLQEDAKAFDKYNVFAENAKRFAFEYGRSEEEMNTLHRLSGQLYRECCDLELFTYQEEDLKLIQRAAKVFSIGEYIELDSSSQHTFYLLSNQSIAGMNHIGRIKLALLASYKNRDYFRRFSAPFETWLTREEWKKLREFGALLKFVYALNVSKRNVTRQVTVEMADGVIHVNIIVKGSAIAEIYQAEKTKKHIERVFKREVQIHFKEERWKEV</sequence>
<dbReference type="eggNOG" id="COG0248">
    <property type="taxonomic scope" value="Bacteria"/>
</dbReference>
<dbReference type="Pfam" id="PF02541">
    <property type="entry name" value="Ppx-GppA"/>
    <property type="match status" value="1"/>
</dbReference>
<dbReference type="Gene3D" id="3.30.420.150">
    <property type="entry name" value="Exopolyphosphatase. Domain 2"/>
    <property type="match status" value="1"/>
</dbReference>
<dbReference type="Pfam" id="PF21447">
    <property type="entry name" value="Ppx-GppA_III"/>
    <property type="match status" value="1"/>
</dbReference>
<feature type="domain" description="Ppx/GppA phosphatase C-terminal" evidence="3">
    <location>
        <begin position="344"/>
        <end position="467"/>
    </location>
</feature>
<dbReference type="OrthoDB" id="9807195at2"/>
<evidence type="ECO:0000259" key="3">
    <source>
        <dbReference type="Pfam" id="PF21447"/>
    </source>
</evidence>
<dbReference type="SUPFAM" id="SSF53067">
    <property type="entry name" value="Actin-like ATPase domain"/>
    <property type="match status" value="2"/>
</dbReference>
<keyword evidence="5" id="KW-1185">Reference proteome</keyword>
<dbReference type="Proteomes" id="UP000030437">
    <property type="component" value="Unassembled WGS sequence"/>
</dbReference>
<feature type="domain" description="Ppx/GppA phosphatase N-terminal" evidence="2">
    <location>
        <begin position="29"/>
        <end position="305"/>
    </location>
</feature>
<dbReference type="InterPro" id="IPR003695">
    <property type="entry name" value="Ppx_GppA_N"/>
</dbReference>
<evidence type="ECO:0000313" key="5">
    <source>
        <dbReference type="Proteomes" id="UP000030437"/>
    </source>
</evidence>
<dbReference type="InterPro" id="IPR043129">
    <property type="entry name" value="ATPase_NBD"/>
</dbReference>
<reference evidence="4 5" key="1">
    <citation type="submission" date="2014-02" db="EMBL/GenBank/DDBJ databases">
        <title>Draft genome sequence of Lysinibacillus odysseyi NBRC 100172.</title>
        <authorList>
            <person name="Zhang F."/>
            <person name="Wang G."/>
            <person name="Zhang L."/>
        </authorList>
    </citation>
    <scope>NUCLEOTIDE SEQUENCE [LARGE SCALE GENOMIC DNA]</scope>
    <source>
        <strain evidence="4 5">NBRC 100172</strain>
    </source>
</reference>
<protein>
    <submittedName>
        <fullName evidence="4">Exopolyphosphatase</fullName>
    </submittedName>
</protein>
<dbReference type="PANTHER" id="PTHR30005:SF0">
    <property type="entry name" value="RETROGRADE REGULATION PROTEIN 2"/>
    <property type="match status" value="1"/>
</dbReference>
<dbReference type="EMBL" id="JPVP01000057">
    <property type="protein sequence ID" value="KGR83911.1"/>
    <property type="molecule type" value="Genomic_DNA"/>
</dbReference>
<comment type="similarity">
    <text evidence="1">Belongs to the GppA/Ppx family.</text>
</comment>
<dbReference type="GO" id="GO:0006357">
    <property type="term" value="P:regulation of transcription by RNA polymerase II"/>
    <property type="evidence" value="ECO:0007669"/>
    <property type="project" value="TreeGrafter"/>
</dbReference>
<dbReference type="AlphaFoldDB" id="A0A0A3IGM2"/>
<dbReference type="Gene3D" id="1.10.3210.10">
    <property type="entry name" value="Hypothetical protein af1432"/>
    <property type="match status" value="1"/>
</dbReference>
<comment type="caution">
    <text evidence="4">The sequence shown here is derived from an EMBL/GenBank/DDBJ whole genome shotgun (WGS) entry which is preliminary data.</text>
</comment>
<name>A0A0A3IGM2_9BACI</name>
<dbReference type="RefSeq" id="WP_036156125.1">
    <property type="nucleotide sequence ID" value="NZ_AVCX01000004.1"/>
</dbReference>
<dbReference type="Gene3D" id="3.30.420.40">
    <property type="match status" value="1"/>
</dbReference>
<dbReference type="InterPro" id="IPR048950">
    <property type="entry name" value="Ppx_GppA_C"/>
</dbReference>
<organism evidence="4 5">
    <name type="scientific">Lysinibacillus odysseyi 34hs-1 = NBRC 100172</name>
    <dbReference type="NCBI Taxonomy" id="1220589"/>
    <lineage>
        <taxon>Bacteria</taxon>
        <taxon>Bacillati</taxon>
        <taxon>Bacillota</taxon>
        <taxon>Bacilli</taxon>
        <taxon>Bacillales</taxon>
        <taxon>Bacillaceae</taxon>
        <taxon>Lysinibacillus</taxon>
    </lineage>
</organism>
<accession>A0A0A3IGM2</accession>
<dbReference type="InterPro" id="IPR050273">
    <property type="entry name" value="GppA/Ppx_hydrolase"/>
</dbReference>
<gene>
    <name evidence="4" type="ORF">CD32_14550</name>
</gene>